<organism evidence="2 3">
    <name type="scientific">Dufourea novaeangliae</name>
    <name type="common">Sweat bee</name>
    <dbReference type="NCBI Taxonomy" id="178035"/>
    <lineage>
        <taxon>Eukaryota</taxon>
        <taxon>Metazoa</taxon>
        <taxon>Ecdysozoa</taxon>
        <taxon>Arthropoda</taxon>
        <taxon>Hexapoda</taxon>
        <taxon>Insecta</taxon>
        <taxon>Pterygota</taxon>
        <taxon>Neoptera</taxon>
        <taxon>Endopterygota</taxon>
        <taxon>Hymenoptera</taxon>
        <taxon>Apocrita</taxon>
        <taxon>Aculeata</taxon>
        <taxon>Apoidea</taxon>
        <taxon>Anthophila</taxon>
        <taxon>Halictidae</taxon>
        <taxon>Rophitinae</taxon>
        <taxon>Dufourea</taxon>
    </lineage>
</organism>
<accession>A0A154PEX0</accession>
<reference evidence="2 3" key="1">
    <citation type="submission" date="2015-07" db="EMBL/GenBank/DDBJ databases">
        <title>The genome of Dufourea novaeangliae.</title>
        <authorList>
            <person name="Pan H."/>
            <person name="Kapheim K."/>
        </authorList>
    </citation>
    <scope>NUCLEOTIDE SEQUENCE [LARGE SCALE GENOMIC DNA]</scope>
    <source>
        <strain evidence="2">0120121106</strain>
        <tissue evidence="2">Whole body</tissue>
    </source>
</reference>
<name>A0A154PEX0_DUFNO</name>
<dbReference type="EMBL" id="KQ434889">
    <property type="protein sequence ID" value="KZC10399.1"/>
    <property type="molecule type" value="Genomic_DNA"/>
</dbReference>
<gene>
    <name evidence="2" type="ORF">WN55_01515</name>
</gene>
<keyword evidence="3" id="KW-1185">Reference proteome</keyword>
<sequence length="163" mass="18798">MDESASTPEVEESLHVAAKNFVRIINAAKKGGYREGVESGSDSVFQEGFDRGFEEGFKHGFVLGKFKSLLSVMPQNTEHPQDIKEILDKTRRGICYICSKEPLIMNHEIQKPYVEIIDEQKRYSMKVMQRLHQYFQPYLKDLNFDESNILEIPNYVSDLSTNT</sequence>
<feature type="domain" description="Essential protein Yae1 N-terminal" evidence="1">
    <location>
        <begin position="32"/>
        <end position="66"/>
    </location>
</feature>
<dbReference type="Proteomes" id="UP000076502">
    <property type="component" value="Unassembled WGS sequence"/>
</dbReference>
<dbReference type="OMA" id="RGACWIC"/>
<evidence type="ECO:0000259" key="1">
    <source>
        <dbReference type="Pfam" id="PF09811"/>
    </source>
</evidence>
<dbReference type="Pfam" id="PF09811">
    <property type="entry name" value="Yae1_N"/>
    <property type="match status" value="1"/>
</dbReference>
<evidence type="ECO:0000313" key="3">
    <source>
        <dbReference type="Proteomes" id="UP000076502"/>
    </source>
</evidence>
<dbReference type="InterPro" id="IPR019191">
    <property type="entry name" value="Essential_protein_Yae1_N"/>
</dbReference>
<protein>
    <recommendedName>
        <fullName evidence="1">Essential protein Yae1 N-terminal domain-containing protein</fullName>
    </recommendedName>
</protein>
<evidence type="ECO:0000313" key="2">
    <source>
        <dbReference type="EMBL" id="KZC10399.1"/>
    </source>
</evidence>
<dbReference type="OrthoDB" id="20086at2759"/>
<proteinExistence type="predicted"/>
<dbReference type="AlphaFoldDB" id="A0A154PEX0"/>